<dbReference type="EMBL" id="CAEZTZ010000044">
    <property type="protein sequence ID" value="CAB4583305.1"/>
    <property type="molecule type" value="Genomic_DNA"/>
</dbReference>
<evidence type="ECO:0000256" key="1">
    <source>
        <dbReference type="ARBA" id="ARBA00022490"/>
    </source>
</evidence>
<keyword evidence="1" id="KW-0963">Cytoplasm</keyword>
<proteinExistence type="inferred from homology"/>
<dbReference type="InterPro" id="IPR003682">
    <property type="entry name" value="rRNA_ssu_MeTfrase_G"/>
</dbReference>
<dbReference type="GO" id="GO:0005829">
    <property type="term" value="C:cytosol"/>
    <property type="evidence" value="ECO:0007669"/>
    <property type="project" value="TreeGrafter"/>
</dbReference>
<dbReference type="Pfam" id="PF02527">
    <property type="entry name" value="GidB"/>
    <property type="match status" value="1"/>
</dbReference>
<sequence length="217" mass="23226">MKHSEIELEPAVAERLCGAGIDRIRQFALDLGTRGEALGLIGPDEARRLWSRHILNCALLAPEIPSAGVTGGRTSVADVGSGAGLPGLVLAMIRPDIDVTLIEPLERRTRWLDEQVATLALSNVVVFTGRAEEFAPRRSFDVATARAVKALKGLIPILTPLVVAGGQLALLKGQRIDDEIVEAANVFARHNITATESRVLGEGTVDEPTRLFTAIVE</sequence>
<protein>
    <submittedName>
        <fullName evidence="4">Unannotated protein</fullName>
    </submittedName>
</protein>
<accession>A0A6J6F6V9</accession>
<evidence type="ECO:0000256" key="2">
    <source>
        <dbReference type="ARBA" id="ARBA00022552"/>
    </source>
</evidence>
<dbReference type="CDD" id="cd02440">
    <property type="entry name" value="AdoMet_MTases"/>
    <property type="match status" value="1"/>
</dbReference>
<name>A0A6J6F6V9_9ZZZZ</name>
<dbReference type="PANTHER" id="PTHR31760:SF0">
    <property type="entry name" value="S-ADENOSYL-L-METHIONINE-DEPENDENT METHYLTRANSFERASES SUPERFAMILY PROTEIN"/>
    <property type="match status" value="1"/>
</dbReference>
<dbReference type="PANTHER" id="PTHR31760">
    <property type="entry name" value="S-ADENOSYL-L-METHIONINE-DEPENDENT METHYLTRANSFERASES SUPERFAMILY PROTEIN"/>
    <property type="match status" value="1"/>
</dbReference>
<organism evidence="4">
    <name type="scientific">freshwater metagenome</name>
    <dbReference type="NCBI Taxonomy" id="449393"/>
    <lineage>
        <taxon>unclassified sequences</taxon>
        <taxon>metagenomes</taxon>
        <taxon>ecological metagenomes</taxon>
    </lineage>
</organism>
<evidence type="ECO:0000313" key="4">
    <source>
        <dbReference type="EMBL" id="CAB4583305.1"/>
    </source>
</evidence>
<dbReference type="SUPFAM" id="SSF53335">
    <property type="entry name" value="S-adenosyl-L-methionine-dependent methyltransferases"/>
    <property type="match status" value="1"/>
</dbReference>
<dbReference type="InterPro" id="IPR029063">
    <property type="entry name" value="SAM-dependent_MTases_sf"/>
</dbReference>
<dbReference type="NCBIfam" id="TIGR00138">
    <property type="entry name" value="rsmG_gidB"/>
    <property type="match status" value="1"/>
</dbReference>
<dbReference type="EMBL" id="CAFBLF010000015">
    <property type="protein sequence ID" value="CAB4856687.1"/>
    <property type="molecule type" value="Genomic_DNA"/>
</dbReference>
<evidence type="ECO:0000256" key="3">
    <source>
        <dbReference type="ARBA" id="ARBA00022679"/>
    </source>
</evidence>
<dbReference type="HAMAP" id="MF_00074">
    <property type="entry name" value="16SrRNA_methyltr_G"/>
    <property type="match status" value="1"/>
</dbReference>
<dbReference type="AlphaFoldDB" id="A0A6J6F6V9"/>
<evidence type="ECO:0000313" key="5">
    <source>
        <dbReference type="EMBL" id="CAB4856687.1"/>
    </source>
</evidence>
<dbReference type="GO" id="GO:0070043">
    <property type="term" value="F:rRNA (guanine-N7-)-methyltransferase activity"/>
    <property type="evidence" value="ECO:0007669"/>
    <property type="project" value="TreeGrafter"/>
</dbReference>
<reference evidence="4" key="1">
    <citation type="submission" date="2020-05" db="EMBL/GenBank/DDBJ databases">
        <authorList>
            <person name="Chiriac C."/>
            <person name="Salcher M."/>
            <person name="Ghai R."/>
            <person name="Kavagutti S V."/>
        </authorList>
    </citation>
    <scope>NUCLEOTIDE SEQUENCE</scope>
</reference>
<dbReference type="Gene3D" id="3.40.50.150">
    <property type="entry name" value="Vaccinia Virus protein VP39"/>
    <property type="match status" value="1"/>
</dbReference>
<gene>
    <name evidence="4" type="ORF">UFOPK1767_00470</name>
    <name evidence="5" type="ORF">UFOPK3339_00180</name>
</gene>
<keyword evidence="3" id="KW-0808">Transferase</keyword>
<keyword evidence="2" id="KW-0698">rRNA processing</keyword>